<organism evidence="14 15">
    <name type="scientific">Cladorrhinum samala</name>
    <dbReference type="NCBI Taxonomy" id="585594"/>
    <lineage>
        <taxon>Eukaryota</taxon>
        <taxon>Fungi</taxon>
        <taxon>Dikarya</taxon>
        <taxon>Ascomycota</taxon>
        <taxon>Pezizomycotina</taxon>
        <taxon>Sordariomycetes</taxon>
        <taxon>Sordariomycetidae</taxon>
        <taxon>Sordariales</taxon>
        <taxon>Podosporaceae</taxon>
        <taxon>Cladorrhinum</taxon>
    </lineage>
</organism>
<dbReference type="InterPro" id="IPR005352">
    <property type="entry name" value="Erg28"/>
</dbReference>
<dbReference type="Pfam" id="PF03694">
    <property type="entry name" value="Erg28"/>
    <property type="match status" value="1"/>
</dbReference>
<keyword evidence="10 13" id="KW-0472">Membrane</keyword>
<feature type="transmembrane region" description="Helical" evidence="13">
    <location>
        <begin position="13"/>
        <end position="35"/>
    </location>
</feature>
<evidence type="ECO:0000256" key="4">
    <source>
        <dbReference type="ARBA" id="ARBA00022692"/>
    </source>
</evidence>
<evidence type="ECO:0000256" key="3">
    <source>
        <dbReference type="ARBA" id="ARBA00022516"/>
    </source>
</evidence>
<evidence type="ECO:0000256" key="12">
    <source>
        <dbReference type="ARBA" id="ARBA00023221"/>
    </source>
</evidence>
<keyword evidence="12" id="KW-0753">Steroid metabolism</keyword>
<sequence>MESLLRPPSHGGLLPYFLLVQSAFAFAHALVCYTADTDKSMKQFSGPEKPVHSGLSARLYGLKNVYTALIRAYAAYHITNPQLYALAQFSFAGPLLLYASELYVYRTARINECMFPFTLAGSLTVWMWLQKGYYLG</sequence>
<dbReference type="GO" id="GO:0016126">
    <property type="term" value="P:sterol biosynthetic process"/>
    <property type="evidence" value="ECO:0007669"/>
    <property type="project" value="UniProtKB-KW"/>
</dbReference>
<keyword evidence="7 13" id="KW-1133">Transmembrane helix</keyword>
<keyword evidence="5" id="KW-0256">Endoplasmic reticulum</keyword>
<comment type="subcellular location">
    <subcellularLocation>
        <location evidence="1">Endoplasmic reticulum membrane</location>
        <topology evidence="1">Multi-pass membrane protein</topology>
    </subcellularLocation>
</comment>
<keyword evidence="8" id="KW-0756">Sterol biosynthesis</keyword>
<keyword evidence="15" id="KW-1185">Reference proteome</keyword>
<comment type="similarity">
    <text evidence="2">Belongs to the ERG28 family.</text>
</comment>
<keyword evidence="3" id="KW-0444">Lipid biosynthesis</keyword>
<keyword evidence="9" id="KW-0443">Lipid metabolism</keyword>
<dbReference type="PANTHER" id="PTHR15451">
    <property type="entry name" value="ERGOSTEROL BIOSYNTHETIC PROTEIN 28-RELATED"/>
    <property type="match status" value="1"/>
</dbReference>
<keyword evidence="11" id="KW-1207">Sterol metabolism</keyword>
<comment type="caution">
    <text evidence="14">The sequence shown here is derived from an EMBL/GenBank/DDBJ whole genome shotgun (WGS) entry which is preliminary data.</text>
</comment>
<evidence type="ECO:0000256" key="7">
    <source>
        <dbReference type="ARBA" id="ARBA00022989"/>
    </source>
</evidence>
<evidence type="ECO:0000256" key="5">
    <source>
        <dbReference type="ARBA" id="ARBA00022824"/>
    </source>
</evidence>
<evidence type="ECO:0000256" key="10">
    <source>
        <dbReference type="ARBA" id="ARBA00023136"/>
    </source>
</evidence>
<evidence type="ECO:0000256" key="6">
    <source>
        <dbReference type="ARBA" id="ARBA00022955"/>
    </source>
</evidence>
<dbReference type="GO" id="GO:0005789">
    <property type="term" value="C:endoplasmic reticulum membrane"/>
    <property type="evidence" value="ECO:0007669"/>
    <property type="project" value="UniProtKB-SubCell"/>
</dbReference>
<dbReference type="GO" id="GO:0030674">
    <property type="term" value="F:protein-macromolecule adaptor activity"/>
    <property type="evidence" value="ECO:0007669"/>
    <property type="project" value="TreeGrafter"/>
</dbReference>
<evidence type="ECO:0000256" key="11">
    <source>
        <dbReference type="ARBA" id="ARBA00023166"/>
    </source>
</evidence>
<proteinExistence type="inferred from homology"/>
<protein>
    <recommendedName>
        <fullName evidence="16">Ergosterol biosynthetic protein 28</fullName>
    </recommendedName>
</protein>
<dbReference type="EMBL" id="MU864946">
    <property type="protein sequence ID" value="KAK4464644.1"/>
    <property type="molecule type" value="Genomic_DNA"/>
</dbReference>
<evidence type="ECO:0000256" key="9">
    <source>
        <dbReference type="ARBA" id="ARBA00023098"/>
    </source>
</evidence>
<reference evidence="14" key="2">
    <citation type="submission" date="2023-06" db="EMBL/GenBank/DDBJ databases">
        <authorList>
            <consortium name="Lawrence Berkeley National Laboratory"/>
            <person name="Mondo S.J."/>
            <person name="Hensen N."/>
            <person name="Bonometti L."/>
            <person name="Westerberg I."/>
            <person name="Brannstrom I.O."/>
            <person name="Guillou S."/>
            <person name="Cros-Aarteil S."/>
            <person name="Calhoun S."/>
            <person name="Haridas S."/>
            <person name="Kuo A."/>
            <person name="Pangilinan J."/>
            <person name="Riley R."/>
            <person name="Labutti K."/>
            <person name="Andreopoulos B."/>
            <person name="Lipzen A."/>
            <person name="Chen C."/>
            <person name="Yanf M."/>
            <person name="Daum C."/>
            <person name="Ng V."/>
            <person name="Clum A."/>
            <person name="Steindorff A."/>
            <person name="Ohm R."/>
            <person name="Martin F."/>
            <person name="Silar P."/>
            <person name="Natvig D."/>
            <person name="Lalanne C."/>
            <person name="Gautier V."/>
            <person name="Ament-Velasquez S.L."/>
            <person name="Kruys A."/>
            <person name="Hutchinson M.I."/>
            <person name="Powell A.J."/>
            <person name="Barry K."/>
            <person name="Miller A.N."/>
            <person name="Grigoriev I.V."/>
            <person name="Debuchy R."/>
            <person name="Gladieux P."/>
            <person name="Thoren M.H."/>
            <person name="Johannesson H."/>
        </authorList>
    </citation>
    <scope>NUCLEOTIDE SEQUENCE</scope>
    <source>
        <strain evidence="14">PSN324</strain>
    </source>
</reference>
<dbReference type="Proteomes" id="UP001321749">
    <property type="component" value="Unassembled WGS sequence"/>
</dbReference>
<keyword evidence="4 13" id="KW-0812">Transmembrane</keyword>
<dbReference type="PANTHER" id="PTHR15451:SF19">
    <property type="entry name" value="ERGOSTEROL BIOSYNTHETIC PROTEIN 28 HOMOLOG"/>
    <property type="match status" value="1"/>
</dbReference>
<gene>
    <name evidence="14" type="ORF">QBC42DRAFT_262970</name>
</gene>
<evidence type="ECO:0008006" key="16">
    <source>
        <dbReference type="Google" id="ProtNLM"/>
    </source>
</evidence>
<feature type="transmembrane region" description="Helical" evidence="13">
    <location>
        <begin position="113"/>
        <end position="129"/>
    </location>
</feature>
<evidence type="ECO:0000256" key="8">
    <source>
        <dbReference type="ARBA" id="ARBA00023011"/>
    </source>
</evidence>
<reference evidence="14" key="1">
    <citation type="journal article" date="2023" name="Mol. Phylogenet. Evol.">
        <title>Genome-scale phylogeny and comparative genomics of the fungal order Sordariales.</title>
        <authorList>
            <person name="Hensen N."/>
            <person name="Bonometti L."/>
            <person name="Westerberg I."/>
            <person name="Brannstrom I.O."/>
            <person name="Guillou S."/>
            <person name="Cros-Aarteil S."/>
            <person name="Calhoun S."/>
            <person name="Haridas S."/>
            <person name="Kuo A."/>
            <person name="Mondo S."/>
            <person name="Pangilinan J."/>
            <person name="Riley R."/>
            <person name="LaButti K."/>
            <person name="Andreopoulos B."/>
            <person name="Lipzen A."/>
            <person name="Chen C."/>
            <person name="Yan M."/>
            <person name="Daum C."/>
            <person name="Ng V."/>
            <person name="Clum A."/>
            <person name="Steindorff A."/>
            <person name="Ohm R.A."/>
            <person name="Martin F."/>
            <person name="Silar P."/>
            <person name="Natvig D.O."/>
            <person name="Lalanne C."/>
            <person name="Gautier V."/>
            <person name="Ament-Velasquez S.L."/>
            <person name="Kruys A."/>
            <person name="Hutchinson M.I."/>
            <person name="Powell A.J."/>
            <person name="Barry K."/>
            <person name="Miller A.N."/>
            <person name="Grigoriev I.V."/>
            <person name="Debuchy R."/>
            <person name="Gladieux P."/>
            <person name="Hiltunen Thoren M."/>
            <person name="Johannesson H."/>
        </authorList>
    </citation>
    <scope>NUCLEOTIDE SEQUENCE</scope>
    <source>
        <strain evidence="14">PSN324</strain>
    </source>
</reference>
<evidence type="ECO:0000256" key="1">
    <source>
        <dbReference type="ARBA" id="ARBA00004477"/>
    </source>
</evidence>
<evidence type="ECO:0000313" key="14">
    <source>
        <dbReference type="EMBL" id="KAK4464644.1"/>
    </source>
</evidence>
<keyword evidence="6" id="KW-0752">Steroid biosynthesis</keyword>
<dbReference type="AlphaFoldDB" id="A0AAV9HUV9"/>
<accession>A0AAV9HUV9</accession>
<evidence type="ECO:0000256" key="2">
    <source>
        <dbReference type="ARBA" id="ARBA00005377"/>
    </source>
</evidence>
<evidence type="ECO:0000313" key="15">
    <source>
        <dbReference type="Proteomes" id="UP001321749"/>
    </source>
</evidence>
<evidence type="ECO:0000256" key="13">
    <source>
        <dbReference type="SAM" id="Phobius"/>
    </source>
</evidence>
<name>A0AAV9HUV9_9PEZI</name>